<gene>
    <name evidence="2" type="ORF">J2W84_003628</name>
</gene>
<proteinExistence type="predicted"/>
<protein>
    <submittedName>
        <fullName evidence="2">Uncharacterized protein</fullName>
    </submittedName>
</protein>
<dbReference type="EMBL" id="JAVDTI010000003">
    <property type="protein sequence ID" value="MDR6806580.1"/>
    <property type="molecule type" value="Genomic_DNA"/>
</dbReference>
<comment type="caution">
    <text evidence="2">The sequence shown here is derived from an EMBL/GenBank/DDBJ whole genome shotgun (WGS) entry which is preliminary data.</text>
</comment>
<accession>A0ABU1QZN3</accession>
<dbReference type="RefSeq" id="WP_309985508.1">
    <property type="nucleotide sequence ID" value="NZ_JAVDTI010000003.1"/>
</dbReference>
<sequence length="746" mass="81211">MSNSERLNPLYGVSIGATIYAATGKFNASVVAAPISLMISQEETQKSMSGESSYVYSDQMNQGSFGMSGAYGVSGVSLLKSSLSAYVGASSAVSSKSVTVNYNAMAVGGVEYINFEELTASSFIAGLNLACRQSILAVLEAYNEVMKAASQSGKDPLSVFGNDDPQNKALKGLVTDWIAKSEKFTREFGDGLVIGVTWGAFGWVKMVMTAESEAKSWKYGGQADFSYANTFASVAVKATYDGGQSSGDAKVSVHCTHDSSGSVIGPQIDKWFDQVANKSFSELAEVKVMDKAPDMKITQGAPSIPEFVKPKPGNDIASKVGEIKDLDGLNALAKASAYDKARKENPDLTLDEFLRQADQPADKKKLDEFAEKVEESNIDTLIPPRKKKPKEHMPDEEFGSLATNSDTGFLPNEAFALNENTKAGKEVSTKGYVPLGVWISNWPDLFPWMAQGYYNSIDDIEGEEAVQLRVMLQDYQALSRLYYIANSSRITEFKRKDPSKPNVTTLSIAGAFANAAGKMQAEGVNFAKAQEIYQSLGEADRAIYALWNKVSFLRNCELGLGLIKDGKSIGSPIAGSDADSRQAYTLSTCNFEGQNYTAFSPFYKVLPLLTPDGDIWAFGPQQGGLSSIYDKEAVFSKPGRARYLEFEYDKENKILSSNAHGIKLYPIPFSAAENVAWKGMSFSTNVGAISSLNESLKSLSDQLSRLNAWSFSSANWDRSWSGADAYRRRNIKKQYIGLIDEIRNIL</sequence>
<dbReference type="Proteomes" id="UP001264980">
    <property type="component" value="Unassembled WGS sequence"/>
</dbReference>
<reference evidence="2 3" key="1">
    <citation type="submission" date="2023-07" db="EMBL/GenBank/DDBJ databases">
        <title>Sorghum-associated microbial communities from plants grown in Nebraska, USA.</title>
        <authorList>
            <person name="Schachtman D."/>
        </authorList>
    </citation>
    <scope>NUCLEOTIDE SEQUENCE [LARGE SCALE GENOMIC DNA]</scope>
    <source>
        <strain evidence="2 3">BE57</strain>
    </source>
</reference>
<evidence type="ECO:0000313" key="3">
    <source>
        <dbReference type="Proteomes" id="UP001264980"/>
    </source>
</evidence>
<name>A0ABU1QZN3_9BACT</name>
<keyword evidence="3" id="KW-1185">Reference proteome</keyword>
<feature type="region of interest" description="Disordered" evidence="1">
    <location>
        <begin position="382"/>
        <end position="405"/>
    </location>
</feature>
<evidence type="ECO:0000256" key="1">
    <source>
        <dbReference type="SAM" id="MobiDB-lite"/>
    </source>
</evidence>
<organism evidence="2 3">
    <name type="scientific">Dyadobacter fermentans</name>
    <dbReference type="NCBI Taxonomy" id="94254"/>
    <lineage>
        <taxon>Bacteria</taxon>
        <taxon>Pseudomonadati</taxon>
        <taxon>Bacteroidota</taxon>
        <taxon>Cytophagia</taxon>
        <taxon>Cytophagales</taxon>
        <taxon>Spirosomataceae</taxon>
        <taxon>Dyadobacter</taxon>
    </lineage>
</organism>
<evidence type="ECO:0000313" key="2">
    <source>
        <dbReference type="EMBL" id="MDR6806580.1"/>
    </source>
</evidence>